<accession>A0A381WZR5</accession>
<evidence type="ECO:0000313" key="1">
    <source>
        <dbReference type="EMBL" id="SVA57822.1"/>
    </source>
</evidence>
<sequence>ISVGDTFENLCGGNKELATSLFPYLTEALGGDVVYEIALLSSIVGMIVPGLHSLFLGLKITFKDGADNQIVTVNSKRELFRLIELGYVGINLDAKIEAFFRPKSVTIPSCEDLSHQLPATLSMTGKKVLVIGGSRGLGAWVAKLVGISGGDVTITFNTGKDDAELVAQDIRSYGGICDCVHMNVSQDLKVDVFKTTFDYLFYFATPKISMNKSSVFDEDLHEIFYNFYVRDFKKTVEFFVPLGVSRVLYPSTMFIDDAKKEFKEYIKAKMEGEKVCDELSKNHPVKVVKPRIPPVSTDQTLSLIPTVKENTIDIVLSILALMSFDD</sequence>
<dbReference type="SUPFAM" id="SSF51735">
    <property type="entry name" value="NAD(P)-binding Rossmann-fold domains"/>
    <property type="match status" value="1"/>
</dbReference>
<protein>
    <submittedName>
        <fullName evidence="1">Uncharacterized protein</fullName>
    </submittedName>
</protein>
<dbReference type="InterPro" id="IPR036291">
    <property type="entry name" value="NAD(P)-bd_dom_sf"/>
</dbReference>
<feature type="non-terminal residue" evidence="1">
    <location>
        <position position="1"/>
    </location>
</feature>
<reference evidence="1" key="1">
    <citation type="submission" date="2018-05" db="EMBL/GenBank/DDBJ databases">
        <authorList>
            <person name="Lanie J.A."/>
            <person name="Ng W.-L."/>
            <person name="Kazmierczak K.M."/>
            <person name="Andrzejewski T.M."/>
            <person name="Davidsen T.M."/>
            <person name="Wayne K.J."/>
            <person name="Tettelin H."/>
            <person name="Glass J.I."/>
            <person name="Rusch D."/>
            <person name="Podicherti R."/>
            <person name="Tsui H.-C.T."/>
            <person name="Winkler M.E."/>
        </authorList>
    </citation>
    <scope>NUCLEOTIDE SEQUENCE</scope>
</reference>
<proteinExistence type="predicted"/>
<organism evidence="1">
    <name type="scientific">marine metagenome</name>
    <dbReference type="NCBI Taxonomy" id="408172"/>
    <lineage>
        <taxon>unclassified sequences</taxon>
        <taxon>metagenomes</taxon>
        <taxon>ecological metagenomes</taxon>
    </lineage>
</organism>
<gene>
    <name evidence="1" type="ORF">METZ01_LOCUS110676</name>
</gene>
<name>A0A381WZR5_9ZZZZ</name>
<dbReference type="Gene3D" id="3.40.50.720">
    <property type="entry name" value="NAD(P)-binding Rossmann-like Domain"/>
    <property type="match status" value="1"/>
</dbReference>
<dbReference type="AlphaFoldDB" id="A0A381WZR5"/>
<dbReference type="EMBL" id="UINC01013372">
    <property type="protein sequence ID" value="SVA57822.1"/>
    <property type="molecule type" value="Genomic_DNA"/>
</dbReference>